<dbReference type="Gene3D" id="1.20.120.1770">
    <property type="match status" value="1"/>
</dbReference>
<dbReference type="CDD" id="cd08760">
    <property type="entry name" value="Cyt_b561_FRRS1_like"/>
    <property type="match status" value="1"/>
</dbReference>
<evidence type="ECO:0000256" key="1">
    <source>
        <dbReference type="ARBA" id="ARBA00004370"/>
    </source>
</evidence>
<feature type="transmembrane region" description="Helical" evidence="7">
    <location>
        <begin position="199"/>
        <end position="221"/>
    </location>
</feature>
<proteinExistence type="predicted"/>
<sequence>EPVRVGNEDPVGPRWEPIFIDQYAPNANTAKPDGIQISHGVCRNCSSFGSAQLDYKSKAQPFIFAIGPDKKLQSDELNARLRRHAFYGRFTMDMTVSTSNASTSDVVADSLFATAGASGLIDGQTDRDWALPVHAVLMCMAFVLVLPAGALALRFLQSVLWHGIAQAVGVLLVLIGFGIGVYVSHEYNRSKSFDSSHQILGLFIFAAVLLQLALGLSHHLIYLRTNKSTIMRIIHLFLGPLVIFLALINGGLGFSLANNAYGTLPYGIIVAIAGLLFIAARVWLAFKRRPGSYRPDREELEAYKVFEPWYGDVRASVQPPSFEMGAEDSVLRG</sequence>
<feature type="transmembrane region" description="Helical" evidence="7">
    <location>
        <begin position="129"/>
        <end position="152"/>
    </location>
</feature>
<reference evidence="9 10" key="1">
    <citation type="submission" date="2017-03" db="EMBL/GenBank/DDBJ databases">
        <title>Genomes of endolithic fungi from Antarctica.</title>
        <authorList>
            <person name="Coleine C."/>
            <person name="Masonjones S."/>
            <person name="Stajich J.E."/>
        </authorList>
    </citation>
    <scope>NUCLEOTIDE SEQUENCE [LARGE SCALE GENOMIC DNA]</scope>
    <source>
        <strain evidence="9 10">CCFEE 6315</strain>
    </source>
</reference>
<feature type="transmembrane region" description="Helical" evidence="7">
    <location>
        <begin position="233"/>
        <end position="257"/>
    </location>
</feature>
<organism evidence="9 10">
    <name type="scientific">Salinomyces thailandicus</name>
    <dbReference type="NCBI Taxonomy" id="706561"/>
    <lineage>
        <taxon>Eukaryota</taxon>
        <taxon>Fungi</taxon>
        <taxon>Dikarya</taxon>
        <taxon>Ascomycota</taxon>
        <taxon>Pezizomycotina</taxon>
        <taxon>Dothideomycetes</taxon>
        <taxon>Dothideomycetidae</taxon>
        <taxon>Mycosphaerellales</taxon>
        <taxon>Teratosphaeriaceae</taxon>
        <taxon>Salinomyces</taxon>
    </lineage>
</organism>
<feature type="transmembrane region" description="Helical" evidence="7">
    <location>
        <begin position="263"/>
        <end position="284"/>
    </location>
</feature>
<comment type="caution">
    <text evidence="9">The sequence shown here is derived from an EMBL/GenBank/DDBJ whole genome shotgun (WGS) entry which is preliminary data.</text>
</comment>
<dbReference type="InterPro" id="IPR006593">
    <property type="entry name" value="Cyt_b561/ferric_Rdtase_TM"/>
</dbReference>
<dbReference type="SMART" id="SM00665">
    <property type="entry name" value="B561"/>
    <property type="match status" value="1"/>
</dbReference>
<evidence type="ECO:0000256" key="4">
    <source>
        <dbReference type="ARBA" id="ARBA00022982"/>
    </source>
</evidence>
<evidence type="ECO:0000256" key="5">
    <source>
        <dbReference type="ARBA" id="ARBA00022989"/>
    </source>
</evidence>
<dbReference type="AlphaFoldDB" id="A0A4V5N3D0"/>
<evidence type="ECO:0000256" key="2">
    <source>
        <dbReference type="ARBA" id="ARBA00022448"/>
    </source>
</evidence>
<feature type="domain" description="Cytochrome b561" evidence="8">
    <location>
        <begin position="94"/>
        <end position="289"/>
    </location>
</feature>
<dbReference type="PROSITE" id="PS50939">
    <property type="entry name" value="CYTOCHROME_B561"/>
    <property type="match status" value="1"/>
</dbReference>
<gene>
    <name evidence="9" type="ORF">B0A50_08408</name>
</gene>
<evidence type="ECO:0000256" key="7">
    <source>
        <dbReference type="SAM" id="Phobius"/>
    </source>
</evidence>
<name>A0A4V5N3D0_9PEZI</name>
<dbReference type="PANTHER" id="PTHR47797:SF1">
    <property type="entry name" value="CYTOCHROME B561 DOMAIN-CONTAINING PROTEIN-RELATED"/>
    <property type="match status" value="1"/>
</dbReference>
<evidence type="ECO:0000259" key="8">
    <source>
        <dbReference type="PROSITE" id="PS50939"/>
    </source>
</evidence>
<protein>
    <recommendedName>
        <fullName evidence="8">Cytochrome b561 domain-containing protein</fullName>
    </recommendedName>
</protein>
<dbReference type="GO" id="GO:0016020">
    <property type="term" value="C:membrane"/>
    <property type="evidence" value="ECO:0007669"/>
    <property type="project" value="UniProtKB-SubCell"/>
</dbReference>
<keyword evidence="3 7" id="KW-0812">Transmembrane</keyword>
<dbReference type="OrthoDB" id="19261at2759"/>
<dbReference type="SUPFAM" id="SSF49344">
    <property type="entry name" value="CBD9-like"/>
    <property type="match status" value="1"/>
</dbReference>
<dbReference type="EMBL" id="NAJL01000067">
    <property type="protein sequence ID" value="TKA22749.1"/>
    <property type="molecule type" value="Genomic_DNA"/>
</dbReference>
<feature type="non-terminal residue" evidence="9">
    <location>
        <position position="1"/>
    </location>
</feature>
<evidence type="ECO:0000256" key="6">
    <source>
        <dbReference type="ARBA" id="ARBA00023136"/>
    </source>
</evidence>
<keyword evidence="4" id="KW-0249">Electron transport</keyword>
<dbReference type="Proteomes" id="UP000308549">
    <property type="component" value="Unassembled WGS sequence"/>
</dbReference>
<keyword evidence="6 7" id="KW-0472">Membrane</keyword>
<feature type="transmembrane region" description="Helical" evidence="7">
    <location>
        <begin position="159"/>
        <end position="179"/>
    </location>
</feature>
<keyword evidence="2" id="KW-0813">Transport</keyword>
<dbReference type="Gene3D" id="2.60.40.1210">
    <property type="entry name" value="Cellobiose dehydrogenase, cytochrome domain"/>
    <property type="match status" value="1"/>
</dbReference>
<comment type="subcellular location">
    <subcellularLocation>
        <location evidence="1">Membrane</location>
    </subcellularLocation>
</comment>
<keyword evidence="10" id="KW-1185">Reference proteome</keyword>
<dbReference type="PANTHER" id="PTHR47797">
    <property type="entry name" value="DEHYDROGENASE, PUTATIVE (AFU_ORTHOLOGUE AFUA_8G05805)-RELATED"/>
    <property type="match status" value="1"/>
</dbReference>
<evidence type="ECO:0000313" key="9">
    <source>
        <dbReference type="EMBL" id="TKA22749.1"/>
    </source>
</evidence>
<keyword evidence="5 7" id="KW-1133">Transmembrane helix</keyword>
<evidence type="ECO:0000256" key="3">
    <source>
        <dbReference type="ARBA" id="ARBA00022692"/>
    </source>
</evidence>
<dbReference type="Pfam" id="PF03188">
    <property type="entry name" value="Cytochrom_B561"/>
    <property type="match status" value="1"/>
</dbReference>
<evidence type="ECO:0000313" key="10">
    <source>
        <dbReference type="Proteomes" id="UP000308549"/>
    </source>
</evidence>
<accession>A0A4V5N3D0</accession>